<keyword evidence="1" id="KW-0732">Signal</keyword>
<dbReference type="AlphaFoldDB" id="A0A1H6LEP9"/>
<dbReference type="Proteomes" id="UP000182915">
    <property type="component" value="Chromosome I"/>
</dbReference>
<dbReference type="EMBL" id="LT629971">
    <property type="protein sequence ID" value="SEH84633.1"/>
    <property type="molecule type" value="Genomic_DNA"/>
</dbReference>
<feature type="chain" id="PRO_5009298440" description="MspA protein" evidence="1">
    <location>
        <begin position="30"/>
        <end position="77"/>
    </location>
</feature>
<evidence type="ECO:0000256" key="1">
    <source>
        <dbReference type="SAM" id="SignalP"/>
    </source>
</evidence>
<sequence length="77" mass="7587">MKVTLRTVALLLGTGAAAATIASAPAALAATIPSGSDAGQNSTTQRPGHVSIKVVPPAVSPPRIWGPSSSPLFLLGD</sequence>
<name>A0A1H6LEP9_MYCRU</name>
<organism evidence="2 3">
    <name type="scientific">Mycolicibacterium rutilum</name>
    <name type="common">Mycobacterium rutilum</name>
    <dbReference type="NCBI Taxonomy" id="370526"/>
    <lineage>
        <taxon>Bacteria</taxon>
        <taxon>Bacillati</taxon>
        <taxon>Actinomycetota</taxon>
        <taxon>Actinomycetes</taxon>
        <taxon>Mycobacteriales</taxon>
        <taxon>Mycobacteriaceae</taxon>
        <taxon>Mycolicibacterium</taxon>
    </lineage>
</organism>
<evidence type="ECO:0000313" key="3">
    <source>
        <dbReference type="Proteomes" id="UP000182915"/>
    </source>
</evidence>
<gene>
    <name evidence="2" type="ORF">SAMN04489835_4827</name>
</gene>
<accession>A0A1H6LEP9</accession>
<evidence type="ECO:0000313" key="2">
    <source>
        <dbReference type="EMBL" id="SEH84633.1"/>
    </source>
</evidence>
<keyword evidence="3" id="KW-1185">Reference proteome</keyword>
<reference evidence="3" key="1">
    <citation type="submission" date="2016-10" db="EMBL/GenBank/DDBJ databases">
        <authorList>
            <person name="Varghese N."/>
            <person name="Submissions S."/>
        </authorList>
    </citation>
    <scope>NUCLEOTIDE SEQUENCE [LARGE SCALE GENOMIC DNA]</scope>
    <source>
        <strain evidence="3">DSM 45405</strain>
    </source>
</reference>
<feature type="signal peptide" evidence="1">
    <location>
        <begin position="1"/>
        <end position="29"/>
    </location>
</feature>
<dbReference type="RefSeq" id="WP_083409325.1">
    <property type="nucleotide sequence ID" value="NZ_LT629971.1"/>
</dbReference>
<evidence type="ECO:0008006" key="4">
    <source>
        <dbReference type="Google" id="ProtNLM"/>
    </source>
</evidence>
<proteinExistence type="predicted"/>
<protein>
    <recommendedName>
        <fullName evidence="4">MspA protein</fullName>
    </recommendedName>
</protein>
<dbReference type="OrthoDB" id="4764733at2"/>